<dbReference type="InterPro" id="IPR009875">
    <property type="entry name" value="PilZ_domain"/>
</dbReference>
<dbReference type="EMBL" id="CZQA01000001">
    <property type="protein sequence ID" value="CUS32453.1"/>
    <property type="molecule type" value="Genomic_DNA"/>
</dbReference>
<evidence type="ECO:0000313" key="2">
    <source>
        <dbReference type="EMBL" id="CUS32453.1"/>
    </source>
</evidence>
<organism evidence="2 3">
    <name type="scientific">Candidatus Nitrospira nitrosa</name>
    <dbReference type="NCBI Taxonomy" id="1742972"/>
    <lineage>
        <taxon>Bacteria</taxon>
        <taxon>Pseudomonadati</taxon>
        <taxon>Nitrospirota</taxon>
        <taxon>Nitrospiria</taxon>
        <taxon>Nitrospirales</taxon>
        <taxon>Nitrospiraceae</taxon>
        <taxon>Nitrospira</taxon>
    </lineage>
</organism>
<feature type="domain" description="PilZ" evidence="1">
    <location>
        <begin position="5"/>
        <end position="100"/>
    </location>
</feature>
<proteinExistence type="predicted"/>
<evidence type="ECO:0000259" key="1">
    <source>
        <dbReference type="Pfam" id="PF07238"/>
    </source>
</evidence>
<dbReference type="AlphaFoldDB" id="A0A0S4L4M7"/>
<evidence type="ECO:0000313" key="3">
    <source>
        <dbReference type="Proteomes" id="UP000199032"/>
    </source>
</evidence>
<dbReference type="Pfam" id="PF07238">
    <property type="entry name" value="PilZ"/>
    <property type="match status" value="1"/>
</dbReference>
<dbReference type="RefSeq" id="WP_090743571.1">
    <property type="nucleotide sequence ID" value="NZ_CZQA01000001.1"/>
</dbReference>
<dbReference type="OrthoDB" id="9799424at2"/>
<dbReference type="GO" id="GO:0035438">
    <property type="term" value="F:cyclic-di-GMP binding"/>
    <property type="evidence" value="ECO:0007669"/>
    <property type="project" value="InterPro"/>
</dbReference>
<accession>A0A0S4L4M7</accession>
<name>A0A0S4L4M7_9BACT</name>
<dbReference type="Gene3D" id="2.40.10.220">
    <property type="entry name" value="predicted glycosyltransferase like domains"/>
    <property type="match status" value="1"/>
</dbReference>
<keyword evidence="3" id="KW-1185">Reference proteome</keyword>
<protein>
    <recommendedName>
        <fullName evidence="1">PilZ domain-containing protein</fullName>
    </recommendedName>
</protein>
<gene>
    <name evidence="2" type="ORF">COMA1_10636</name>
</gene>
<dbReference type="SUPFAM" id="SSF141371">
    <property type="entry name" value="PilZ domain-like"/>
    <property type="match status" value="1"/>
</dbReference>
<sequence length="111" mass="12250">MIECREHPRIPIELQILFSMTDQTDVRQGTTFDISTGGCAVTSAVSLAPGTGVKLLIQATELAVPITVHSAAVRWANHGEFGVEFLRLTDLDRSRLQRLLHVATLRSSPRR</sequence>
<dbReference type="Proteomes" id="UP000199032">
    <property type="component" value="Unassembled WGS sequence"/>
</dbReference>
<reference evidence="2 3" key="1">
    <citation type="submission" date="2015-10" db="EMBL/GenBank/DDBJ databases">
        <authorList>
            <person name="Gilbert D.G."/>
        </authorList>
    </citation>
    <scope>NUCLEOTIDE SEQUENCE [LARGE SCALE GENOMIC DNA]</scope>
    <source>
        <strain evidence="2">COMA1</strain>
    </source>
</reference>